<dbReference type="InterPro" id="IPR005226">
    <property type="entry name" value="UPF0014_fam"/>
</dbReference>
<organism evidence="7 8">
    <name type="scientific">Coemansia reversa (strain ATCC 12441 / NRRL 1564)</name>
    <dbReference type="NCBI Taxonomy" id="763665"/>
    <lineage>
        <taxon>Eukaryota</taxon>
        <taxon>Fungi</taxon>
        <taxon>Fungi incertae sedis</taxon>
        <taxon>Zoopagomycota</taxon>
        <taxon>Kickxellomycotina</taxon>
        <taxon>Kickxellomycetes</taxon>
        <taxon>Kickxellales</taxon>
        <taxon>Kickxellaceae</taxon>
        <taxon>Coemansia</taxon>
    </lineage>
</organism>
<evidence type="ECO:0000256" key="6">
    <source>
        <dbReference type="SAM" id="Phobius"/>
    </source>
</evidence>
<dbReference type="AlphaFoldDB" id="A0A2G5BJP7"/>
<reference evidence="7 8" key="1">
    <citation type="journal article" date="2015" name="Genome Biol. Evol.">
        <title>Phylogenomic analyses indicate that early fungi evolved digesting cell walls of algal ancestors of land plants.</title>
        <authorList>
            <person name="Chang Y."/>
            <person name="Wang S."/>
            <person name="Sekimoto S."/>
            <person name="Aerts A.L."/>
            <person name="Choi C."/>
            <person name="Clum A."/>
            <person name="LaButti K.M."/>
            <person name="Lindquist E.A."/>
            <person name="Yee Ngan C."/>
            <person name="Ohm R.A."/>
            <person name="Salamov A.A."/>
            <person name="Grigoriev I.V."/>
            <person name="Spatafora J.W."/>
            <person name="Berbee M.L."/>
        </authorList>
    </citation>
    <scope>NUCLEOTIDE SEQUENCE [LARGE SCALE GENOMIC DNA]</scope>
    <source>
        <strain evidence="7 8">NRRL 1564</strain>
    </source>
</reference>
<evidence type="ECO:0000256" key="4">
    <source>
        <dbReference type="ARBA" id="ARBA00022989"/>
    </source>
</evidence>
<dbReference type="PANTHER" id="PTHR30028">
    <property type="entry name" value="UPF0014 INNER MEMBRANE PROTEIN YBBM-RELATED"/>
    <property type="match status" value="1"/>
</dbReference>
<comment type="subcellular location">
    <subcellularLocation>
        <location evidence="1">Membrane</location>
        <topology evidence="1">Multi-pass membrane protein</topology>
    </subcellularLocation>
</comment>
<evidence type="ECO:0000256" key="3">
    <source>
        <dbReference type="ARBA" id="ARBA00022692"/>
    </source>
</evidence>
<feature type="transmembrane region" description="Helical" evidence="6">
    <location>
        <begin position="240"/>
        <end position="264"/>
    </location>
</feature>
<gene>
    <name evidence="7" type="ORF">COEREDRAFT_84545</name>
</gene>
<evidence type="ECO:0000256" key="2">
    <source>
        <dbReference type="ARBA" id="ARBA00005268"/>
    </source>
</evidence>
<dbReference type="Proteomes" id="UP000242474">
    <property type="component" value="Unassembled WGS sequence"/>
</dbReference>
<keyword evidence="4 6" id="KW-1133">Transmembrane helix</keyword>
<protein>
    <submittedName>
        <fullName evidence="7">UPF0014-domain-containing protein</fullName>
    </submittedName>
</protein>
<comment type="similarity">
    <text evidence="2">Belongs to the UPF0014 family.</text>
</comment>
<evidence type="ECO:0000313" key="7">
    <source>
        <dbReference type="EMBL" id="PIA19238.1"/>
    </source>
</evidence>
<feature type="transmembrane region" description="Helical" evidence="6">
    <location>
        <begin position="50"/>
        <end position="72"/>
    </location>
</feature>
<feature type="transmembrane region" description="Helical" evidence="6">
    <location>
        <begin position="107"/>
        <end position="130"/>
    </location>
</feature>
<dbReference type="Pfam" id="PF03649">
    <property type="entry name" value="UPF0014"/>
    <property type="match status" value="1"/>
</dbReference>
<name>A0A2G5BJP7_COERN</name>
<feature type="transmembrane region" description="Helical" evidence="6">
    <location>
        <begin position="78"/>
        <end position="95"/>
    </location>
</feature>
<accession>A0A2G5BJP7</accession>
<feature type="transmembrane region" description="Helical" evidence="6">
    <location>
        <begin position="20"/>
        <end position="38"/>
    </location>
</feature>
<evidence type="ECO:0000256" key="1">
    <source>
        <dbReference type="ARBA" id="ARBA00004141"/>
    </source>
</evidence>
<keyword evidence="8" id="KW-1185">Reference proteome</keyword>
<dbReference type="GO" id="GO:0005886">
    <property type="term" value="C:plasma membrane"/>
    <property type="evidence" value="ECO:0007669"/>
    <property type="project" value="TreeGrafter"/>
</dbReference>
<evidence type="ECO:0000256" key="5">
    <source>
        <dbReference type="ARBA" id="ARBA00023136"/>
    </source>
</evidence>
<proteinExistence type="inferred from homology"/>
<keyword evidence="5 6" id="KW-0472">Membrane</keyword>
<dbReference type="EMBL" id="KZ303487">
    <property type="protein sequence ID" value="PIA19238.1"/>
    <property type="molecule type" value="Genomic_DNA"/>
</dbReference>
<feature type="transmembrane region" description="Helical" evidence="6">
    <location>
        <begin position="200"/>
        <end position="220"/>
    </location>
</feature>
<dbReference type="PANTHER" id="PTHR30028:SF0">
    <property type="entry name" value="PROTEIN ALUMINUM SENSITIVE 3"/>
    <property type="match status" value="1"/>
</dbReference>
<keyword evidence="3 6" id="KW-0812">Transmembrane</keyword>
<feature type="transmembrane region" description="Helical" evidence="6">
    <location>
        <begin position="142"/>
        <end position="165"/>
    </location>
</feature>
<evidence type="ECO:0000313" key="8">
    <source>
        <dbReference type="Proteomes" id="UP000242474"/>
    </source>
</evidence>
<sequence length="318" mass="33872">MLHLSENIVIEYDSSDVDPLAWNNVAQAAMLLFINVVISKTLNLGLEQQIAVAGVRCFIQLTLLGLVLERIFAINRPILVFGLAGLLGGLAALEVSKWKAKRAVKGMFWITLGSIFGSSVAIGLVGSVFALNFTPVYTASKFIPVLGMLYGNTMVGVTLGIDTVLQYADEHRDVVETMLSFGASQWEAARPIVVEAARTAMIPSITAVSITGLIAIPGMMSGQIIGGADVMTATRYQQGIMFMIAASVALGVITSVIAVSFVVIDSQPRLRTDRIFNGTTSANSNVKSSSNLQASDAKKLQKSASRLKAWNAGTNTLE</sequence>
<dbReference type="OrthoDB" id="432685at2759"/>